<dbReference type="PANTHER" id="PTHR36122:SF2">
    <property type="entry name" value="NICOTINAMIDE RIBOSIDE TRANSPORTER PNUC"/>
    <property type="match status" value="1"/>
</dbReference>
<evidence type="ECO:0000256" key="1">
    <source>
        <dbReference type="ARBA" id="ARBA00004651"/>
    </source>
</evidence>
<dbReference type="GO" id="GO:0034257">
    <property type="term" value="F:nicotinamide riboside transmembrane transporter activity"/>
    <property type="evidence" value="ECO:0007669"/>
    <property type="project" value="InterPro"/>
</dbReference>
<keyword evidence="3" id="KW-1003">Cell membrane</keyword>
<dbReference type="InterPro" id="IPR006419">
    <property type="entry name" value="NMN_transpt_PnuC"/>
</dbReference>
<protein>
    <submittedName>
        <fullName evidence="8">Unannotated protein</fullName>
    </submittedName>
</protein>
<evidence type="ECO:0000256" key="4">
    <source>
        <dbReference type="ARBA" id="ARBA00022692"/>
    </source>
</evidence>
<evidence type="ECO:0000256" key="5">
    <source>
        <dbReference type="ARBA" id="ARBA00022989"/>
    </source>
</evidence>
<keyword evidence="5 7" id="KW-1133">Transmembrane helix</keyword>
<feature type="transmembrane region" description="Helical" evidence="7">
    <location>
        <begin position="124"/>
        <end position="142"/>
    </location>
</feature>
<evidence type="ECO:0000313" key="8">
    <source>
        <dbReference type="EMBL" id="CAB4924985.1"/>
    </source>
</evidence>
<sequence length="191" mass="21624">MSRILFTAWGYDVSLLEFFASIVSFIGVWLGTTGKRITWPWWAASSALYMIFFYQANLFASAALQIVFIVAAYWGWRDWAPTGANPERLSIRSQGMWAIATLVSVSLLTPVLAHLGAAATWSDAFLLIASLVAQILMVYEKIESWILWLIVDAAGTIQYAVLGYWFTAVLYFLFTLIAILGWKRWNDTYSH</sequence>
<feature type="transmembrane region" description="Helical" evidence="7">
    <location>
        <begin position="6"/>
        <end position="30"/>
    </location>
</feature>
<dbReference type="PANTHER" id="PTHR36122">
    <property type="entry name" value="NICOTINAMIDE RIBOSIDE TRANSPORTER PNUC"/>
    <property type="match status" value="1"/>
</dbReference>
<comment type="subcellular location">
    <subcellularLocation>
        <location evidence="1">Cell membrane</location>
        <topology evidence="1">Multi-pass membrane protein</topology>
    </subcellularLocation>
</comment>
<dbReference type="AlphaFoldDB" id="A0A6J7I2J1"/>
<dbReference type="NCBIfam" id="TIGR01528">
    <property type="entry name" value="NMN_trans_PnuC"/>
    <property type="match status" value="1"/>
</dbReference>
<evidence type="ECO:0000256" key="7">
    <source>
        <dbReference type="SAM" id="Phobius"/>
    </source>
</evidence>
<keyword evidence="6 7" id="KW-0472">Membrane</keyword>
<proteinExistence type="predicted"/>
<dbReference type="Pfam" id="PF04973">
    <property type="entry name" value="NMN_transporter"/>
    <property type="match status" value="1"/>
</dbReference>
<feature type="transmembrane region" description="Helical" evidence="7">
    <location>
        <begin position="51"/>
        <end position="76"/>
    </location>
</feature>
<feature type="transmembrane region" description="Helical" evidence="7">
    <location>
        <begin position="162"/>
        <end position="182"/>
    </location>
</feature>
<reference evidence="8" key="1">
    <citation type="submission" date="2020-05" db="EMBL/GenBank/DDBJ databases">
        <authorList>
            <person name="Chiriac C."/>
            <person name="Salcher M."/>
            <person name="Ghai R."/>
            <person name="Kavagutti S V."/>
        </authorList>
    </citation>
    <scope>NUCLEOTIDE SEQUENCE</scope>
</reference>
<name>A0A6J7I2J1_9ZZZZ</name>
<dbReference type="EMBL" id="CAFBMZ010000033">
    <property type="protein sequence ID" value="CAB4924985.1"/>
    <property type="molecule type" value="Genomic_DNA"/>
</dbReference>
<dbReference type="GO" id="GO:0005886">
    <property type="term" value="C:plasma membrane"/>
    <property type="evidence" value="ECO:0007669"/>
    <property type="project" value="UniProtKB-SubCell"/>
</dbReference>
<evidence type="ECO:0000256" key="2">
    <source>
        <dbReference type="ARBA" id="ARBA00022448"/>
    </source>
</evidence>
<gene>
    <name evidence="8" type="ORF">UFOPK3684_00622</name>
</gene>
<evidence type="ECO:0000256" key="6">
    <source>
        <dbReference type="ARBA" id="ARBA00023136"/>
    </source>
</evidence>
<evidence type="ECO:0000256" key="3">
    <source>
        <dbReference type="ARBA" id="ARBA00022475"/>
    </source>
</evidence>
<feature type="transmembrane region" description="Helical" evidence="7">
    <location>
        <begin position="96"/>
        <end position="117"/>
    </location>
</feature>
<keyword evidence="4 7" id="KW-0812">Transmembrane</keyword>
<organism evidence="8">
    <name type="scientific">freshwater metagenome</name>
    <dbReference type="NCBI Taxonomy" id="449393"/>
    <lineage>
        <taxon>unclassified sequences</taxon>
        <taxon>metagenomes</taxon>
        <taxon>ecological metagenomes</taxon>
    </lineage>
</organism>
<keyword evidence="2" id="KW-0813">Transport</keyword>
<accession>A0A6J7I2J1</accession>